<evidence type="ECO:0000259" key="7">
    <source>
        <dbReference type="PROSITE" id="PS50156"/>
    </source>
</evidence>
<dbReference type="RefSeq" id="WP_171089662.1">
    <property type="nucleotide sequence ID" value="NZ_CP053069.1"/>
</dbReference>
<dbReference type="Proteomes" id="UP000501534">
    <property type="component" value="Chromosome"/>
</dbReference>
<keyword evidence="3 6" id="KW-0812">Transmembrane</keyword>
<feature type="transmembrane region" description="Helical" evidence="6">
    <location>
        <begin position="281"/>
        <end position="298"/>
    </location>
</feature>
<dbReference type="Pfam" id="PF03176">
    <property type="entry name" value="MMPL"/>
    <property type="match status" value="1"/>
</dbReference>
<keyword evidence="4 6" id="KW-1133">Transmembrane helix</keyword>
<feature type="transmembrane region" description="Helical" evidence="6">
    <location>
        <begin position="413"/>
        <end position="432"/>
    </location>
</feature>
<feature type="transmembrane region" description="Helical" evidence="6">
    <location>
        <begin position="642"/>
        <end position="664"/>
    </location>
</feature>
<feature type="transmembrane region" description="Helical" evidence="6">
    <location>
        <begin position="228"/>
        <end position="247"/>
    </location>
</feature>
<keyword evidence="9" id="KW-1185">Reference proteome</keyword>
<gene>
    <name evidence="8" type="ORF">DSM104443_00768</name>
</gene>
<evidence type="ECO:0000256" key="4">
    <source>
        <dbReference type="ARBA" id="ARBA00022989"/>
    </source>
</evidence>
<keyword evidence="2" id="KW-1003">Cell membrane</keyword>
<evidence type="ECO:0000256" key="3">
    <source>
        <dbReference type="ARBA" id="ARBA00022692"/>
    </source>
</evidence>
<dbReference type="Gene3D" id="1.20.1640.10">
    <property type="entry name" value="Multidrug efflux transporter AcrB transmembrane domain"/>
    <property type="match status" value="2"/>
</dbReference>
<dbReference type="KEGG" id="uru:DSM104443_00768"/>
<dbReference type="PROSITE" id="PS50156">
    <property type="entry name" value="SSD"/>
    <property type="match status" value="1"/>
</dbReference>
<dbReference type="PANTHER" id="PTHR33406">
    <property type="entry name" value="MEMBRANE PROTEIN MJ1562-RELATED"/>
    <property type="match status" value="1"/>
</dbReference>
<comment type="subcellular location">
    <subcellularLocation>
        <location evidence="1">Cell membrane</location>
        <topology evidence="1">Multi-pass membrane protein</topology>
    </subcellularLocation>
</comment>
<sequence>MNLPGIIQKASTIIFDHRKVWLIVFGILTVLFAASASRLTVDAGFNKMVPLTHPYMQVYRDYQKDFGSANRVAIALLQDGGDIFNREYMKKLKALTDDVFLLNGVDRPSVRSLFTPNTRFIEVIEEGFAGGNVIPATFQGTDEDMKTVRANVNKSTEIGRTVASDFSGALVSAALLEIDPQTNQRLNYFEVASRLEELRAKYSGGGHSVHIIGFAKAIGDIRDGARGVIMFFGVAFVITAALMLWFVKDVKLTAVALVVAMMPVLWLLGTLPLLGFGIDPLSILVPFLIFSIGVSHAVQMTKTWEREVVSGVDSLTAAKRSFAKLFIPGTLALLTNVLGFAVIMMIPIDIVRELGMTASLGVAWMIITNKMLLPIMLSFSTLSKRVATQEAYQESRADRIWTMASRCVLRKRATVIVAIAAVIGVVGVWKAGDLKVGDYGIGVPELRPDSRYNTDNAKVIQKFAIGVNTLGVVAQTKNVQGACTQYDIMSAIEGFDWAMQNVPGTQSVISLPGMAKMVNAGFNEGNLKWRQLPRDAQVMAQSVTPIDTSTGLLNTDCSAMQLLVNTTDQQGETLARLVSSAKTFAKQYGSDKLEFKLATGNMGVTAATNEAVDKARWEMNFAIFGALLVMCMVTFRSLRATLCILIPLALVSILCEALMPMLGIGLKVSTLPVIALGVGVGVDYAIYLYDRIEVHLEEGKPLNQAFFEALRERGTAMVFTAVTMTLGVGTWVMSALKFQADMGILLAFMFFLNMLGALFLLPALAAFLLKPHAAKA</sequence>
<dbReference type="SUPFAM" id="SSF82866">
    <property type="entry name" value="Multidrug efflux transporter AcrB transmembrane domain"/>
    <property type="match status" value="2"/>
</dbReference>
<dbReference type="Pfam" id="PF02460">
    <property type="entry name" value="Patched"/>
    <property type="match status" value="1"/>
</dbReference>
<feature type="transmembrane region" description="Helical" evidence="6">
    <location>
        <begin position="742"/>
        <end position="769"/>
    </location>
</feature>
<name>A0A6M4GSB5_9PROT</name>
<dbReference type="InterPro" id="IPR003392">
    <property type="entry name" value="PTHD_SSD"/>
</dbReference>
<feature type="transmembrane region" description="Helical" evidence="6">
    <location>
        <begin position="670"/>
        <end position="689"/>
    </location>
</feature>
<dbReference type="PANTHER" id="PTHR33406:SF10">
    <property type="entry name" value="SSD DOMAIN-CONTAINING PROTEIN"/>
    <property type="match status" value="1"/>
</dbReference>
<proteinExistence type="predicted"/>
<evidence type="ECO:0000256" key="1">
    <source>
        <dbReference type="ARBA" id="ARBA00004651"/>
    </source>
</evidence>
<dbReference type="InterPro" id="IPR004869">
    <property type="entry name" value="MMPL_dom"/>
</dbReference>
<feature type="transmembrane region" description="Helical" evidence="6">
    <location>
        <begin position="20"/>
        <end position="41"/>
    </location>
</feature>
<keyword evidence="5 6" id="KW-0472">Membrane</keyword>
<dbReference type="AlphaFoldDB" id="A0A6M4GSB5"/>
<organism evidence="8 9">
    <name type="scientific">Usitatibacter rugosus</name>
    <dbReference type="NCBI Taxonomy" id="2732067"/>
    <lineage>
        <taxon>Bacteria</taxon>
        <taxon>Pseudomonadati</taxon>
        <taxon>Pseudomonadota</taxon>
        <taxon>Betaproteobacteria</taxon>
        <taxon>Nitrosomonadales</taxon>
        <taxon>Usitatibacteraceae</taxon>
        <taxon>Usitatibacter</taxon>
    </lineage>
</organism>
<reference evidence="8 9" key="1">
    <citation type="submission" date="2020-04" db="EMBL/GenBank/DDBJ databases">
        <title>Usitatibacter rugosus gen. nov., sp. nov. and Usitatibacter palustris sp. nov., novel members of Usitatibacteraceae fam. nov. within the order Nitrosomonadales isolated from soil.</title>
        <authorList>
            <person name="Huber K.J."/>
            <person name="Neumann-Schaal M."/>
            <person name="Geppert A."/>
            <person name="Luckner M."/>
            <person name="Wanner G."/>
            <person name="Overmann J."/>
        </authorList>
    </citation>
    <scope>NUCLEOTIDE SEQUENCE [LARGE SCALE GENOMIC DNA]</scope>
    <source>
        <strain evidence="8 9">0125_3</strain>
    </source>
</reference>
<evidence type="ECO:0000313" key="9">
    <source>
        <dbReference type="Proteomes" id="UP000501534"/>
    </source>
</evidence>
<evidence type="ECO:0000256" key="2">
    <source>
        <dbReference type="ARBA" id="ARBA00022475"/>
    </source>
</evidence>
<protein>
    <recommendedName>
        <fullName evidence="7">SSD domain-containing protein</fullName>
    </recommendedName>
</protein>
<evidence type="ECO:0000256" key="5">
    <source>
        <dbReference type="ARBA" id="ARBA00023136"/>
    </source>
</evidence>
<evidence type="ECO:0000313" key="8">
    <source>
        <dbReference type="EMBL" id="QJR09718.1"/>
    </source>
</evidence>
<dbReference type="InterPro" id="IPR050545">
    <property type="entry name" value="Mycobact_MmpL"/>
</dbReference>
<feature type="transmembrane region" description="Helical" evidence="6">
    <location>
        <begin position="325"/>
        <end position="348"/>
    </location>
</feature>
<dbReference type="EMBL" id="CP053069">
    <property type="protein sequence ID" value="QJR09718.1"/>
    <property type="molecule type" value="Genomic_DNA"/>
</dbReference>
<accession>A0A6M4GSB5</accession>
<feature type="domain" description="SSD" evidence="7">
    <location>
        <begin position="252"/>
        <end position="379"/>
    </location>
</feature>
<evidence type="ECO:0000256" key="6">
    <source>
        <dbReference type="SAM" id="Phobius"/>
    </source>
</evidence>
<dbReference type="InterPro" id="IPR000731">
    <property type="entry name" value="SSD"/>
</dbReference>
<feature type="transmembrane region" description="Helical" evidence="6">
    <location>
        <begin position="354"/>
        <end position="377"/>
    </location>
</feature>
<feature type="transmembrane region" description="Helical" evidence="6">
    <location>
        <begin position="617"/>
        <end position="635"/>
    </location>
</feature>
<feature type="transmembrane region" description="Helical" evidence="6">
    <location>
        <begin position="716"/>
        <end position="736"/>
    </location>
</feature>
<feature type="transmembrane region" description="Helical" evidence="6">
    <location>
        <begin position="254"/>
        <end position="275"/>
    </location>
</feature>
<dbReference type="GO" id="GO:0005886">
    <property type="term" value="C:plasma membrane"/>
    <property type="evidence" value="ECO:0007669"/>
    <property type="project" value="UniProtKB-SubCell"/>
</dbReference>